<evidence type="ECO:0000256" key="3">
    <source>
        <dbReference type="ARBA" id="ARBA00023274"/>
    </source>
</evidence>
<organism evidence="5 6">
    <name type="scientific">Arthrobotrys conoides</name>
    <dbReference type="NCBI Taxonomy" id="74498"/>
    <lineage>
        <taxon>Eukaryota</taxon>
        <taxon>Fungi</taxon>
        <taxon>Dikarya</taxon>
        <taxon>Ascomycota</taxon>
        <taxon>Pezizomycotina</taxon>
        <taxon>Orbiliomycetes</taxon>
        <taxon>Orbiliales</taxon>
        <taxon>Orbiliaceae</taxon>
        <taxon>Arthrobotrys</taxon>
    </lineage>
</organism>
<keyword evidence="2" id="KW-0689">Ribosomal protein</keyword>
<comment type="caution">
    <text evidence="5">The sequence shown here is derived from an EMBL/GenBank/DDBJ whole genome shotgun (WGS) entry which is preliminary data.</text>
</comment>
<evidence type="ECO:0000256" key="1">
    <source>
        <dbReference type="ARBA" id="ARBA00007151"/>
    </source>
</evidence>
<dbReference type="SUPFAM" id="SSF47973">
    <property type="entry name" value="Ribosomal protein S7"/>
    <property type="match status" value="1"/>
</dbReference>
<dbReference type="InterPro" id="IPR000235">
    <property type="entry name" value="Ribosomal_uS7"/>
</dbReference>
<gene>
    <name evidence="5" type="ORF">TWF506_007566</name>
</gene>
<dbReference type="InterPro" id="IPR036823">
    <property type="entry name" value="Ribosomal_uS7_dom_sf"/>
</dbReference>
<dbReference type="InterPro" id="IPR047988">
    <property type="entry name" value="Ribosomal_uS7m_fungi"/>
</dbReference>
<reference evidence="5 6" key="1">
    <citation type="submission" date="2019-10" db="EMBL/GenBank/DDBJ databases">
        <authorList>
            <person name="Palmer J.M."/>
        </authorList>
    </citation>
    <scope>NUCLEOTIDE SEQUENCE [LARGE SCALE GENOMIC DNA]</scope>
    <source>
        <strain evidence="5 6">TWF506</strain>
    </source>
</reference>
<accession>A0AAN8NXZ1</accession>
<evidence type="ECO:0000313" key="5">
    <source>
        <dbReference type="EMBL" id="KAK6515223.1"/>
    </source>
</evidence>
<dbReference type="GO" id="GO:0005840">
    <property type="term" value="C:ribosome"/>
    <property type="evidence" value="ECO:0007669"/>
    <property type="project" value="UniProtKB-KW"/>
</dbReference>
<evidence type="ECO:0000256" key="2">
    <source>
        <dbReference type="ARBA" id="ARBA00022980"/>
    </source>
</evidence>
<dbReference type="GO" id="GO:1990904">
    <property type="term" value="C:ribonucleoprotein complex"/>
    <property type="evidence" value="ECO:0007669"/>
    <property type="project" value="UniProtKB-KW"/>
</dbReference>
<dbReference type="CDD" id="cd14868">
    <property type="entry name" value="uS7_Mitochondria_Fungi"/>
    <property type="match status" value="1"/>
</dbReference>
<evidence type="ECO:0000313" key="6">
    <source>
        <dbReference type="Proteomes" id="UP001307849"/>
    </source>
</evidence>
<protein>
    <recommendedName>
        <fullName evidence="4">Small ribosomal subunit protein uS7 domain-containing protein</fullName>
    </recommendedName>
</protein>
<keyword evidence="6" id="KW-1185">Reference proteome</keyword>
<proteinExistence type="inferred from homology"/>
<dbReference type="InterPro" id="IPR023798">
    <property type="entry name" value="Ribosomal_uS7_dom"/>
</dbReference>
<evidence type="ECO:0000259" key="4">
    <source>
        <dbReference type="Pfam" id="PF00177"/>
    </source>
</evidence>
<dbReference type="Proteomes" id="UP001307849">
    <property type="component" value="Unassembled WGS sequence"/>
</dbReference>
<name>A0AAN8NXZ1_9PEZI</name>
<comment type="similarity">
    <text evidence="1">Belongs to the universal ribosomal protein uS7 family.</text>
</comment>
<dbReference type="Gene3D" id="1.10.455.10">
    <property type="entry name" value="Ribosomal protein S7 domain"/>
    <property type="match status" value="1"/>
</dbReference>
<dbReference type="GO" id="GO:0006412">
    <property type="term" value="P:translation"/>
    <property type="evidence" value="ECO:0007669"/>
    <property type="project" value="InterPro"/>
</dbReference>
<dbReference type="EMBL" id="JAVHJM010000004">
    <property type="protein sequence ID" value="KAK6515223.1"/>
    <property type="molecule type" value="Genomic_DNA"/>
</dbReference>
<sequence>MAAPLSFLRPSALRALERLPLGSAPRPISIPGRRCLATFAPRPHRFGPTTTTTTKTTSSFVSLCQRRSYSDSKSGESELTEGSVTEEASKTAEIMGEEGVNVEEFGTPASEIFKRENDVENAPEIVKEELNQPTTSLLSAETTAMLFPPDALSAFPNPTPKVVVPPYRPAIPLLPIPALHSIHHREHPLLRQLTPCFMKHGELATAQATVQKILQILRTKPAPREGKYPLVPNAPALSLLPGDPVAYLQTAIDSVAPLFKLKSTRGSGGSVNQIPVPLPIKTRRRRALQWMLQAADGKKRMKSLPERFAEEVESVVLGTSSCWDKRLAVHKLCVTNRANVSDSGGKKKKKSMR</sequence>
<dbReference type="Pfam" id="PF00177">
    <property type="entry name" value="Ribosomal_S7"/>
    <property type="match status" value="1"/>
</dbReference>
<keyword evidence="3" id="KW-0687">Ribonucleoprotein</keyword>
<feature type="domain" description="Small ribosomal subunit protein uS7" evidence="4">
    <location>
        <begin position="183"/>
        <end position="337"/>
    </location>
</feature>
<dbReference type="AlphaFoldDB" id="A0AAN8NXZ1"/>
<dbReference type="PANTHER" id="PTHR11205">
    <property type="entry name" value="RIBOSOMAL PROTEIN S7"/>
    <property type="match status" value="1"/>
</dbReference>